<dbReference type="RefSeq" id="WP_377945300.1">
    <property type="nucleotide sequence ID" value="NZ_JBHUCX010000092.1"/>
</dbReference>
<evidence type="ECO:0000313" key="2">
    <source>
        <dbReference type="Proteomes" id="UP001597079"/>
    </source>
</evidence>
<comment type="caution">
    <text evidence="1">The sequence shown here is derived from an EMBL/GenBank/DDBJ whole genome shotgun (WGS) entry which is preliminary data.</text>
</comment>
<organism evidence="1 2">
    <name type="scientific">Alicyclobacillus fodiniaquatilis</name>
    <dbReference type="NCBI Taxonomy" id="1661150"/>
    <lineage>
        <taxon>Bacteria</taxon>
        <taxon>Bacillati</taxon>
        <taxon>Bacillota</taxon>
        <taxon>Bacilli</taxon>
        <taxon>Bacillales</taxon>
        <taxon>Alicyclobacillaceae</taxon>
        <taxon>Alicyclobacillus</taxon>
    </lineage>
</organism>
<gene>
    <name evidence="1" type="ORF">ACFSB2_22345</name>
</gene>
<protein>
    <submittedName>
        <fullName evidence="1">Uncharacterized protein</fullName>
    </submittedName>
</protein>
<reference evidence="2" key="1">
    <citation type="journal article" date="2019" name="Int. J. Syst. Evol. Microbiol.">
        <title>The Global Catalogue of Microorganisms (GCM) 10K type strain sequencing project: providing services to taxonomists for standard genome sequencing and annotation.</title>
        <authorList>
            <consortium name="The Broad Institute Genomics Platform"/>
            <consortium name="The Broad Institute Genome Sequencing Center for Infectious Disease"/>
            <person name="Wu L."/>
            <person name="Ma J."/>
        </authorList>
    </citation>
    <scope>NUCLEOTIDE SEQUENCE [LARGE SCALE GENOMIC DNA]</scope>
    <source>
        <strain evidence="2">CGMCC 1.12286</strain>
    </source>
</reference>
<dbReference type="Proteomes" id="UP001597079">
    <property type="component" value="Unassembled WGS sequence"/>
</dbReference>
<evidence type="ECO:0000313" key="1">
    <source>
        <dbReference type="EMBL" id="MFD1677406.1"/>
    </source>
</evidence>
<dbReference type="EMBL" id="JBHUCX010000092">
    <property type="protein sequence ID" value="MFD1677406.1"/>
    <property type="molecule type" value="Genomic_DNA"/>
</dbReference>
<name>A0ABW4JNF4_9BACL</name>
<proteinExistence type="predicted"/>
<sequence length="69" mass="7440">MFVIQCKRCGKIQEWKDGLVVGQDTFIEVSGSVVICGCGHGIGEDAGSGILREFDVPDSEDDHLLDPCD</sequence>
<accession>A0ABW4JNF4</accession>
<keyword evidence="2" id="KW-1185">Reference proteome</keyword>